<keyword evidence="7" id="KW-1185">Reference proteome</keyword>
<dbReference type="GO" id="GO:0032040">
    <property type="term" value="C:small-subunit processome"/>
    <property type="evidence" value="ECO:0007669"/>
    <property type="project" value="InterPro"/>
</dbReference>
<evidence type="ECO:0008006" key="8">
    <source>
        <dbReference type="Google" id="ProtNLM"/>
    </source>
</evidence>
<name>A0A9D4N6J2_DREPO</name>
<evidence type="ECO:0000256" key="1">
    <source>
        <dbReference type="ARBA" id="ARBA00004604"/>
    </source>
</evidence>
<dbReference type="InterPro" id="IPR006709">
    <property type="entry name" value="SSU_processome_Utp14"/>
</dbReference>
<protein>
    <recommendedName>
        <fullName evidence="8">U3 small nucleolar RNA-associated protein 14 homolog A</fullName>
    </recommendedName>
</protein>
<feature type="region of interest" description="Disordered" evidence="5">
    <location>
        <begin position="1"/>
        <end position="24"/>
    </location>
</feature>
<feature type="compositionally biased region" description="Acidic residues" evidence="5">
    <location>
        <begin position="487"/>
        <end position="496"/>
    </location>
</feature>
<accession>A0A9D4N6J2</accession>
<feature type="region of interest" description="Disordered" evidence="5">
    <location>
        <begin position="324"/>
        <end position="355"/>
    </location>
</feature>
<evidence type="ECO:0000256" key="2">
    <source>
        <dbReference type="ARBA" id="ARBA00007774"/>
    </source>
</evidence>
<feature type="compositionally biased region" description="Acidic residues" evidence="5">
    <location>
        <begin position="330"/>
        <end position="339"/>
    </location>
</feature>
<dbReference type="PANTHER" id="PTHR14150:SF12">
    <property type="entry name" value="U3 SMALL NUCLEOLAR RNA-ASSOCIATED PROTEIN 14 HOMOLOG A"/>
    <property type="match status" value="1"/>
</dbReference>
<dbReference type="Pfam" id="PF04615">
    <property type="entry name" value="Utp14"/>
    <property type="match status" value="1"/>
</dbReference>
<proteinExistence type="inferred from homology"/>
<dbReference type="AlphaFoldDB" id="A0A9D4N6J2"/>
<evidence type="ECO:0000313" key="6">
    <source>
        <dbReference type="EMBL" id="KAH3888936.1"/>
    </source>
</evidence>
<evidence type="ECO:0000256" key="3">
    <source>
        <dbReference type="ARBA" id="ARBA00022553"/>
    </source>
</evidence>
<comment type="similarity">
    <text evidence="2">Belongs to the UTP14 family.</text>
</comment>
<evidence type="ECO:0000313" key="7">
    <source>
        <dbReference type="Proteomes" id="UP000828390"/>
    </source>
</evidence>
<evidence type="ECO:0000256" key="4">
    <source>
        <dbReference type="ARBA" id="ARBA00023242"/>
    </source>
</evidence>
<evidence type="ECO:0000256" key="5">
    <source>
        <dbReference type="SAM" id="MobiDB-lite"/>
    </source>
</evidence>
<dbReference type="PANTHER" id="PTHR14150">
    <property type="entry name" value="U3 SMALL NUCLEOLAR RNA-ASSOCIATED PROTEIN 14"/>
    <property type="match status" value="1"/>
</dbReference>
<dbReference type="EMBL" id="JAIWYP010000001">
    <property type="protein sequence ID" value="KAH3888936.1"/>
    <property type="molecule type" value="Genomic_DNA"/>
</dbReference>
<comment type="caution">
    <text evidence="6">The sequence shown here is derived from an EMBL/GenBank/DDBJ whole genome shotgun (WGS) entry which is preliminary data.</text>
</comment>
<feature type="compositionally biased region" description="Basic residues" evidence="5">
    <location>
        <begin position="751"/>
        <end position="775"/>
    </location>
</feature>
<feature type="compositionally biased region" description="Basic and acidic residues" evidence="5">
    <location>
        <begin position="431"/>
        <end position="447"/>
    </location>
</feature>
<reference evidence="6" key="2">
    <citation type="submission" date="2020-11" db="EMBL/GenBank/DDBJ databases">
        <authorList>
            <person name="McCartney M.A."/>
            <person name="Auch B."/>
            <person name="Kono T."/>
            <person name="Mallez S."/>
            <person name="Becker A."/>
            <person name="Gohl D.M."/>
            <person name="Silverstein K.A.T."/>
            <person name="Koren S."/>
            <person name="Bechman K.B."/>
            <person name="Herman A."/>
            <person name="Abrahante J.E."/>
            <person name="Garbe J."/>
        </authorList>
    </citation>
    <scope>NUCLEOTIDE SEQUENCE</scope>
    <source>
        <strain evidence="6">Duluth1</strain>
        <tissue evidence="6">Whole animal</tissue>
    </source>
</reference>
<keyword evidence="4" id="KW-0539">Nucleus</keyword>
<feature type="compositionally biased region" description="Basic and acidic residues" evidence="5">
    <location>
        <begin position="730"/>
        <end position="750"/>
    </location>
</feature>
<feature type="compositionally biased region" description="Basic residues" evidence="5">
    <location>
        <begin position="526"/>
        <end position="538"/>
    </location>
</feature>
<feature type="compositionally biased region" description="Basic residues" evidence="5">
    <location>
        <begin position="448"/>
        <end position="464"/>
    </location>
</feature>
<feature type="region of interest" description="Disordered" evidence="5">
    <location>
        <begin position="398"/>
        <end position="556"/>
    </location>
</feature>
<keyword evidence="3" id="KW-0597">Phosphoprotein</keyword>
<sequence length="775" mass="87745">MALESDQWESLAAESDEEDLADDRKHNQLLDAISALDGKKKNSLSQRTVINSGKISEFQFSSVADAVTKVKLHELVGSLKETTEHGTLKQQLSVIQKHKQTVSTPLPKHEKAKICRTTAYEATTHDLSKWEPTVKENRKAEQLQFPLHKQDFSVVTTDQLVQRFQPRTPLEMAVAALLHGSENVVQDNSKELTLAEQRALAAMDIQKAKERRMELMKHRALLSYKELKAKRQKKIKSKRFHRILKKEKLKDEKRLLETLQKEDPESFLEKITQWEKDRVQERMSLRHRGGTKFAKRQMIYAKFDEKARQEVQDMLQKSREITQKLAATESSDEESDSGDLEPQQAGGSAFVDSRNPWMSRPNVLIKLKQGIGHLEENNAENVGHSLIVDDVMDNKNDDKGMSIIGGNTSTDLQHQKNDDSDDDSDNAIDGIFDKLKESKEPETEVKTNRKQIRLKQVRKRKKSHKSDEKLAAEAVVKTSESGKSEEGMVDSDDSLCEEPSKKRSLEDMDALINEALGQSTNEPAPKKKQRKRHKKKHFQSGNHQQSKPKADTNIDPKKLFTVDVNLRQSSSKPDVVVNEEDDDQLVNIAEAFASDDVIEEFAAEKSDAVRSGQPQDICLALPGWGDWGGAGLSISKRKKKQFTIKAPVVQRKDQFLGHVIINEKKNDALKKHQVETIPFPYCNTDQFEKSIRAPIGRTWNPAGVFKQLVKPKVVTHLGKIITPMDQSAISKHETGDADGKTESEETESKQSNRKTGKSRMKTNKKHKGQGKYSNK</sequence>
<organism evidence="6 7">
    <name type="scientific">Dreissena polymorpha</name>
    <name type="common">Zebra mussel</name>
    <name type="synonym">Mytilus polymorpha</name>
    <dbReference type="NCBI Taxonomy" id="45954"/>
    <lineage>
        <taxon>Eukaryota</taxon>
        <taxon>Metazoa</taxon>
        <taxon>Spiralia</taxon>
        <taxon>Lophotrochozoa</taxon>
        <taxon>Mollusca</taxon>
        <taxon>Bivalvia</taxon>
        <taxon>Autobranchia</taxon>
        <taxon>Heteroconchia</taxon>
        <taxon>Euheterodonta</taxon>
        <taxon>Imparidentia</taxon>
        <taxon>Neoheterodontei</taxon>
        <taxon>Myida</taxon>
        <taxon>Dreissenoidea</taxon>
        <taxon>Dreissenidae</taxon>
        <taxon>Dreissena</taxon>
    </lineage>
</organism>
<dbReference type="Proteomes" id="UP000828390">
    <property type="component" value="Unassembled WGS sequence"/>
</dbReference>
<gene>
    <name evidence="6" type="ORF">DPMN_012981</name>
</gene>
<dbReference type="GO" id="GO:0006364">
    <property type="term" value="P:rRNA processing"/>
    <property type="evidence" value="ECO:0007669"/>
    <property type="project" value="InterPro"/>
</dbReference>
<reference evidence="6" key="1">
    <citation type="journal article" date="2019" name="bioRxiv">
        <title>The Genome of the Zebra Mussel, Dreissena polymorpha: A Resource for Invasive Species Research.</title>
        <authorList>
            <person name="McCartney M.A."/>
            <person name="Auch B."/>
            <person name="Kono T."/>
            <person name="Mallez S."/>
            <person name="Zhang Y."/>
            <person name="Obille A."/>
            <person name="Becker A."/>
            <person name="Abrahante J.E."/>
            <person name="Garbe J."/>
            <person name="Badalamenti J.P."/>
            <person name="Herman A."/>
            <person name="Mangelson H."/>
            <person name="Liachko I."/>
            <person name="Sullivan S."/>
            <person name="Sone E.D."/>
            <person name="Koren S."/>
            <person name="Silverstein K.A.T."/>
            <person name="Beckman K.B."/>
            <person name="Gohl D.M."/>
        </authorList>
    </citation>
    <scope>NUCLEOTIDE SEQUENCE</scope>
    <source>
        <strain evidence="6">Duluth1</strain>
        <tissue evidence="6">Whole animal</tissue>
    </source>
</reference>
<comment type="subcellular location">
    <subcellularLocation>
        <location evidence="1">Nucleus</location>
        <location evidence="1">Nucleolus</location>
    </subcellularLocation>
</comment>
<feature type="region of interest" description="Disordered" evidence="5">
    <location>
        <begin position="725"/>
        <end position="775"/>
    </location>
</feature>